<proteinExistence type="predicted"/>
<sequence length="65" mass="7699">MRYYLSKIKADEDTWEIHTVNCRHLPNGNDQRIYLGDFTHCIHALPVAKLYFRTLRFCPECSLIA</sequence>
<organism evidence="1 2">
    <name type="scientific">Alcanivorax jadensis T9</name>
    <dbReference type="NCBI Taxonomy" id="1177181"/>
    <lineage>
        <taxon>Bacteria</taxon>
        <taxon>Pseudomonadati</taxon>
        <taxon>Pseudomonadota</taxon>
        <taxon>Gammaproteobacteria</taxon>
        <taxon>Oceanospirillales</taxon>
        <taxon>Alcanivoracaceae</taxon>
        <taxon>Alcanivorax</taxon>
    </lineage>
</organism>
<dbReference type="RefSeq" id="WP_035249399.1">
    <property type="nucleotide sequence ID" value="NZ_ARXU01000012.1"/>
</dbReference>
<protein>
    <submittedName>
        <fullName evidence="1">Uncharacterized protein</fullName>
    </submittedName>
</protein>
<dbReference type="Proteomes" id="UP000029443">
    <property type="component" value="Unassembled WGS sequence"/>
</dbReference>
<reference evidence="1 2" key="1">
    <citation type="submission" date="2012-09" db="EMBL/GenBank/DDBJ databases">
        <title>Genome Sequence of alkane-degrading Bacterium Alcanivorax jadensis T9.</title>
        <authorList>
            <person name="Lai Q."/>
            <person name="Shao Z."/>
        </authorList>
    </citation>
    <scope>NUCLEOTIDE SEQUENCE [LARGE SCALE GENOMIC DNA]</scope>
    <source>
        <strain evidence="1 2">T9</strain>
    </source>
</reference>
<gene>
    <name evidence="1" type="ORF">T9A_02679</name>
</gene>
<accession>A0ABR4WBE5</accession>
<keyword evidence="2" id="KW-1185">Reference proteome</keyword>
<dbReference type="EMBL" id="ARXU01000012">
    <property type="protein sequence ID" value="KGD60286.1"/>
    <property type="molecule type" value="Genomic_DNA"/>
</dbReference>
<comment type="caution">
    <text evidence="1">The sequence shown here is derived from an EMBL/GenBank/DDBJ whole genome shotgun (WGS) entry which is preliminary data.</text>
</comment>
<evidence type="ECO:0000313" key="2">
    <source>
        <dbReference type="Proteomes" id="UP000029443"/>
    </source>
</evidence>
<name>A0ABR4WBE5_9GAMM</name>
<evidence type="ECO:0000313" key="1">
    <source>
        <dbReference type="EMBL" id="KGD60286.1"/>
    </source>
</evidence>